<dbReference type="SUPFAM" id="SSF75169">
    <property type="entry name" value="DsrEFH-like"/>
    <property type="match status" value="1"/>
</dbReference>
<keyword evidence="6" id="KW-1185">Reference proteome</keyword>
<dbReference type="GO" id="GO:0016783">
    <property type="term" value="F:sulfurtransferase activity"/>
    <property type="evidence" value="ECO:0007669"/>
    <property type="project" value="InterPro"/>
</dbReference>
<dbReference type="InterPro" id="IPR003787">
    <property type="entry name" value="Sulphur_relay_DsrE/F-like"/>
</dbReference>
<dbReference type="InterPro" id="IPR017463">
    <property type="entry name" value="Sulphur_relay_TusD/DsrE"/>
</dbReference>
<keyword evidence="3" id="KW-0963">Cytoplasm</keyword>
<dbReference type="NCBIfam" id="TIGR03012">
    <property type="entry name" value="sulf_tusD_dsrE"/>
    <property type="match status" value="1"/>
</dbReference>
<evidence type="ECO:0000256" key="4">
    <source>
        <dbReference type="ARBA" id="ARBA00022679"/>
    </source>
</evidence>
<evidence type="ECO:0000256" key="2">
    <source>
        <dbReference type="ARBA" id="ARBA00007067"/>
    </source>
</evidence>
<comment type="subcellular location">
    <subcellularLocation>
        <location evidence="1">Cytoplasm</location>
    </subcellularLocation>
</comment>
<dbReference type="Pfam" id="PF02635">
    <property type="entry name" value="DsrE"/>
    <property type="match status" value="1"/>
</dbReference>
<proteinExistence type="inferred from homology"/>
<evidence type="ECO:0000256" key="3">
    <source>
        <dbReference type="ARBA" id="ARBA00022490"/>
    </source>
</evidence>
<evidence type="ECO:0000256" key="1">
    <source>
        <dbReference type="ARBA" id="ARBA00004496"/>
    </source>
</evidence>
<dbReference type="OrthoDB" id="9787483at2"/>
<accession>A0A2V3ZLY3</accession>
<protein>
    <submittedName>
        <fullName evidence="5">Sulfurtransferase complex subunit TusD</fullName>
    </submittedName>
</protein>
<dbReference type="NCBIfam" id="NF001237">
    <property type="entry name" value="PRK00207.1"/>
    <property type="match status" value="1"/>
</dbReference>
<dbReference type="GO" id="GO:0097163">
    <property type="term" value="F:sulfur carrier activity"/>
    <property type="evidence" value="ECO:0007669"/>
    <property type="project" value="TreeGrafter"/>
</dbReference>
<dbReference type="AlphaFoldDB" id="A0A2V3ZLY3"/>
<dbReference type="InterPro" id="IPR027396">
    <property type="entry name" value="DsrEFH-like"/>
</dbReference>
<dbReference type="GO" id="GO:0002143">
    <property type="term" value="P:tRNA wobble position uridine thiolation"/>
    <property type="evidence" value="ECO:0007669"/>
    <property type="project" value="TreeGrafter"/>
</dbReference>
<comment type="similarity">
    <text evidence="2">Belongs to the DsrE/TusD family.</text>
</comment>
<evidence type="ECO:0000313" key="6">
    <source>
        <dbReference type="Proteomes" id="UP000253987"/>
    </source>
</evidence>
<dbReference type="EMBL" id="QFWX01000003">
    <property type="protein sequence ID" value="PXX91918.1"/>
    <property type="molecule type" value="Genomic_DNA"/>
</dbReference>
<comment type="caution">
    <text evidence="5">The sequence shown here is derived from an EMBL/GenBank/DDBJ whole genome shotgun (WGS) entry which is preliminary data.</text>
</comment>
<evidence type="ECO:0000313" key="5">
    <source>
        <dbReference type="EMBL" id="PXX91918.1"/>
    </source>
</evidence>
<dbReference type="RefSeq" id="WP_114612799.1">
    <property type="nucleotide sequence ID" value="NZ_QFWX01000003.1"/>
</dbReference>
<name>A0A2V3ZLY3_9GAMM</name>
<keyword evidence="4 5" id="KW-0808">Transferase</keyword>
<reference evidence="6" key="1">
    <citation type="submission" date="2018-05" db="EMBL/GenBank/DDBJ databases">
        <authorList>
            <person name="Lu D."/>
        </authorList>
    </citation>
    <scope>NUCLEOTIDE SEQUENCE [LARGE SCALE GENOMIC DNA]</scope>
    <source>
        <strain evidence="6">F01</strain>
    </source>
</reference>
<dbReference type="GO" id="GO:1990228">
    <property type="term" value="C:sulfurtransferase complex"/>
    <property type="evidence" value="ECO:0007669"/>
    <property type="project" value="TreeGrafter"/>
</dbReference>
<sequence>MISSLPEQTKTPAPAGVFTLVITGAPYSSQAPQTALRFARAALAANKRIDRVFLYGDGVHLASSLSAPPSDELNLCDAWSVFLTENHIAGVACIASALRRGLVDESEMQRYQLTASNLRAPFEIAGLGEWVDSMATGSRVLYFHKGA</sequence>
<dbReference type="PANTHER" id="PTHR34874">
    <property type="entry name" value="PROTEIN YCHN"/>
    <property type="match status" value="1"/>
</dbReference>
<dbReference type="PANTHER" id="PTHR34874:SF3">
    <property type="entry name" value="SULFURTRANSFERASE TUSD"/>
    <property type="match status" value="1"/>
</dbReference>
<organism evidence="5 6">
    <name type="scientific">Marinobacter vulgaris</name>
    <dbReference type="NCBI Taxonomy" id="1928331"/>
    <lineage>
        <taxon>Bacteria</taxon>
        <taxon>Pseudomonadati</taxon>
        <taxon>Pseudomonadota</taxon>
        <taxon>Gammaproteobacteria</taxon>
        <taxon>Pseudomonadales</taxon>
        <taxon>Marinobacteraceae</taxon>
        <taxon>Marinobacter</taxon>
    </lineage>
</organism>
<dbReference type="Gene3D" id="3.40.1260.10">
    <property type="entry name" value="DsrEFH-like"/>
    <property type="match status" value="1"/>
</dbReference>
<reference evidence="5 6" key="2">
    <citation type="submission" date="2018-06" db="EMBL/GenBank/DDBJ databases">
        <title>Marinobactersediminissp. nov, a moderately halophilic bacterium isolated from marine solar saltern.</title>
        <authorList>
            <person name="Zhang Y."/>
        </authorList>
    </citation>
    <scope>NUCLEOTIDE SEQUENCE [LARGE SCALE GENOMIC DNA]</scope>
    <source>
        <strain evidence="5 6">F01</strain>
    </source>
</reference>
<dbReference type="Proteomes" id="UP000253987">
    <property type="component" value="Unassembled WGS sequence"/>
</dbReference>
<gene>
    <name evidence="5" type="ORF">DIT71_08735</name>
</gene>